<dbReference type="InterPro" id="IPR009071">
    <property type="entry name" value="HMG_box_dom"/>
</dbReference>
<evidence type="ECO:0000313" key="7">
    <source>
        <dbReference type="Proteomes" id="UP001221142"/>
    </source>
</evidence>
<comment type="caution">
    <text evidence="6">The sequence shown here is derived from an EMBL/GenBank/DDBJ whole genome shotgun (WGS) entry which is preliminary data.</text>
</comment>
<dbReference type="GO" id="GO:0000978">
    <property type="term" value="F:RNA polymerase II cis-regulatory region sequence-specific DNA binding"/>
    <property type="evidence" value="ECO:0007669"/>
    <property type="project" value="TreeGrafter"/>
</dbReference>
<dbReference type="InterPro" id="IPR051356">
    <property type="entry name" value="SOX/SOX-like_TF"/>
</dbReference>
<feature type="domain" description="HMG box" evidence="5">
    <location>
        <begin position="10"/>
        <end position="81"/>
    </location>
</feature>
<dbReference type="PANTHER" id="PTHR45789:SF2">
    <property type="entry name" value="FI18025P1"/>
    <property type="match status" value="1"/>
</dbReference>
<dbReference type="PANTHER" id="PTHR45789">
    <property type="entry name" value="FI18025P1"/>
    <property type="match status" value="1"/>
</dbReference>
<reference evidence="6" key="1">
    <citation type="submission" date="2023-03" db="EMBL/GenBank/DDBJ databases">
        <title>Massive genome expansion in bonnet fungi (Mycena s.s.) driven by repeated elements and novel gene families across ecological guilds.</title>
        <authorList>
            <consortium name="Lawrence Berkeley National Laboratory"/>
            <person name="Harder C.B."/>
            <person name="Miyauchi S."/>
            <person name="Viragh M."/>
            <person name="Kuo A."/>
            <person name="Thoen E."/>
            <person name="Andreopoulos B."/>
            <person name="Lu D."/>
            <person name="Skrede I."/>
            <person name="Drula E."/>
            <person name="Henrissat B."/>
            <person name="Morin E."/>
            <person name="Kohler A."/>
            <person name="Barry K."/>
            <person name="LaButti K."/>
            <person name="Morin E."/>
            <person name="Salamov A."/>
            <person name="Lipzen A."/>
            <person name="Mereny Z."/>
            <person name="Hegedus B."/>
            <person name="Baldrian P."/>
            <person name="Stursova M."/>
            <person name="Weitz H."/>
            <person name="Taylor A."/>
            <person name="Grigoriev I.V."/>
            <person name="Nagy L.G."/>
            <person name="Martin F."/>
            <person name="Kauserud H."/>
        </authorList>
    </citation>
    <scope>NUCLEOTIDE SEQUENCE</scope>
    <source>
        <strain evidence="6">9284</strain>
    </source>
</reference>
<dbReference type="Gene3D" id="1.10.30.10">
    <property type="entry name" value="High mobility group box domain"/>
    <property type="match status" value="1"/>
</dbReference>
<name>A0AAD7G2X9_9AGAR</name>
<evidence type="ECO:0000256" key="4">
    <source>
        <dbReference type="SAM" id="MobiDB-lite"/>
    </source>
</evidence>
<evidence type="ECO:0000256" key="1">
    <source>
        <dbReference type="ARBA" id="ARBA00023125"/>
    </source>
</evidence>
<sequence length="232" mass="25971">MSPSSSKSHIPRSPNAFICFRSQFVSMRKASGYSGPGCPQEHNSKLAGEVWNAMSPAEKQPYFVMAEQLKQEHMVQYPDYKFKRNKKPGSKSESSSSSSRSLRTSTSSQRSSGSRSKFPEAPAAAPVPKFYHPSSPYPLTAPDAVPIRHPQPQYPHTYSERHDAWRNSPSQFGSAAPSPNAYPEIPVHTIKSEPDSQPNLEQDFSALCDWEYDFSAQSSSHSHVHNSYYRSR</sequence>
<dbReference type="CDD" id="cd01389">
    <property type="entry name" value="HMG-box_ROX1-like"/>
    <property type="match status" value="1"/>
</dbReference>
<dbReference type="GO" id="GO:0005634">
    <property type="term" value="C:nucleus"/>
    <property type="evidence" value="ECO:0007669"/>
    <property type="project" value="UniProtKB-UniRule"/>
</dbReference>
<evidence type="ECO:0000259" key="5">
    <source>
        <dbReference type="PROSITE" id="PS50118"/>
    </source>
</evidence>
<evidence type="ECO:0000256" key="2">
    <source>
        <dbReference type="ARBA" id="ARBA00023242"/>
    </source>
</evidence>
<evidence type="ECO:0000256" key="3">
    <source>
        <dbReference type="PROSITE-ProRule" id="PRU00267"/>
    </source>
</evidence>
<feature type="region of interest" description="Disordered" evidence="4">
    <location>
        <begin position="80"/>
        <end position="200"/>
    </location>
</feature>
<dbReference type="SUPFAM" id="SSF47095">
    <property type="entry name" value="HMG-box"/>
    <property type="match status" value="1"/>
</dbReference>
<dbReference type="InterPro" id="IPR036910">
    <property type="entry name" value="HMG_box_dom_sf"/>
</dbReference>
<dbReference type="GO" id="GO:0000981">
    <property type="term" value="F:DNA-binding transcription factor activity, RNA polymerase II-specific"/>
    <property type="evidence" value="ECO:0007669"/>
    <property type="project" value="TreeGrafter"/>
</dbReference>
<feature type="compositionally biased region" description="Low complexity" evidence="4">
    <location>
        <begin position="91"/>
        <end position="116"/>
    </location>
</feature>
<keyword evidence="2 3" id="KW-0539">Nucleus</keyword>
<protein>
    <submittedName>
        <fullName evidence="6">High mobility group box domain-containing protein</fullName>
    </submittedName>
</protein>
<proteinExistence type="predicted"/>
<accession>A0AAD7G2X9</accession>
<keyword evidence="1 3" id="KW-0238">DNA-binding</keyword>
<gene>
    <name evidence="6" type="ORF">FB45DRAFT_1078160</name>
</gene>
<dbReference type="Pfam" id="PF00505">
    <property type="entry name" value="HMG_box"/>
    <property type="match status" value="1"/>
</dbReference>
<dbReference type="PROSITE" id="PS50118">
    <property type="entry name" value="HMG_BOX_2"/>
    <property type="match status" value="1"/>
</dbReference>
<dbReference type="AlphaFoldDB" id="A0AAD7G2X9"/>
<dbReference type="SMART" id="SM00398">
    <property type="entry name" value="HMG"/>
    <property type="match status" value="1"/>
</dbReference>
<evidence type="ECO:0000313" key="6">
    <source>
        <dbReference type="EMBL" id="KAJ7650909.1"/>
    </source>
</evidence>
<dbReference type="EMBL" id="JARKIF010000001">
    <property type="protein sequence ID" value="KAJ7650909.1"/>
    <property type="molecule type" value="Genomic_DNA"/>
</dbReference>
<feature type="DNA-binding region" description="HMG box" evidence="3">
    <location>
        <begin position="10"/>
        <end position="81"/>
    </location>
</feature>
<dbReference type="Proteomes" id="UP001221142">
    <property type="component" value="Unassembled WGS sequence"/>
</dbReference>
<organism evidence="6 7">
    <name type="scientific">Roridomyces roridus</name>
    <dbReference type="NCBI Taxonomy" id="1738132"/>
    <lineage>
        <taxon>Eukaryota</taxon>
        <taxon>Fungi</taxon>
        <taxon>Dikarya</taxon>
        <taxon>Basidiomycota</taxon>
        <taxon>Agaricomycotina</taxon>
        <taxon>Agaricomycetes</taxon>
        <taxon>Agaricomycetidae</taxon>
        <taxon>Agaricales</taxon>
        <taxon>Marasmiineae</taxon>
        <taxon>Mycenaceae</taxon>
        <taxon>Roridomyces</taxon>
    </lineage>
</organism>
<keyword evidence="7" id="KW-1185">Reference proteome</keyword>